<sequence length="774" mass="81205">MSARSGTGPCVGLRVVEVVVGTSELGLDLAGAVPGMIFADLGAEVVRVVGTSPTAIDADVTWGRAWHRDKRTVATDDADEVRALLDDADAVLVYGPEELVEQRGLGFHDLRRRNPRLVYARCRPSRTSAGDTADFGLLVEARAGFCSQLAGHRPGPIFVDARASGSGASFLLTTSVLALLRRRAATGTGGWAETSLYDGMLATLGCMIGRSEHAAPEIEGYWRSGSTFPNFLYRCADDQLIQVWFGGKGMYAKLIDVLGDEPSTEGYYHDQMTGQLNARALRWRAPFALQPRDMWIQRLREAGVACEPVLSPGEALSDPHLVETGLALTRVEDGHRDVLLAAPIAVEPLPAPAGASPSAAGISPSPDGPATGGPSGGLLAGVRVVDFSAFVAGPLAAQVLADLGADVIKVEPPEGEAMRAAAYAVAACQRGKRSIAIDIGAPEARPVVEALLGWADVVVHNFRVGVAERLRIDAATVAHLNPDVVYCHASAFGPTGPRAKQPGNDALMQALTGLERAVGGEGNNPVALTWIPLDMSGGWVAAIGILAGLYARATTGRGQRVDTSLLGAGLLLQSGAFLRDGALVRGPALDGRQTGYGPGYRLYEAADGAWFALVIPDEAGWSRLRALVGTGDLPAVYAPLRGGADGRDALARQAEAVLEQAFATAPAAEWVSRLRAAGLLAEPVEPMDRDVFRRRILDDPVNRQLGRVASYQVTDWGHFEQIGPLPRCGPAGAGSGPALMLPGIGEHSVGVLTELGMSPPEIDALLAGKVVRQL</sequence>
<protein>
    <submittedName>
        <fullName evidence="2">Carnitine dehydratase</fullName>
    </submittedName>
</protein>
<dbReference type="InterPro" id="IPR044855">
    <property type="entry name" value="CoA-Trfase_III_dom3_sf"/>
</dbReference>
<name>A0A1S1QKZ5_9ACTN</name>
<dbReference type="RefSeq" id="WP_071086388.1">
    <property type="nucleotide sequence ID" value="NZ_MBLM01000128.1"/>
</dbReference>
<accession>A0A1S1QKZ5</accession>
<comment type="caution">
    <text evidence="2">The sequence shown here is derived from an EMBL/GenBank/DDBJ whole genome shotgun (WGS) entry which is preliminary data.</text>
</comment>
<dbReference type="InterPro" id="IPR003673">
    <property type="entry name" value="CoA-Trfase_fam_III"/>
</dbReference>
<dbReference type="PANTHER" id="PTHR48228">
    <property type="entry name" value="SUCCINYL-COA--D-CITRAMALATE COA-TRANSFERASE"/>
    <property type="match status" value="1"/>
</dbReference>
<gene>
    <name evidence="2" type="ORF">CC117_21730</name>
</gene>
<dbReference type="Gene3D" id="3.30.1540.10">
    <property type="entry name" value="formyl-coa transferase, domain 3"/>
    <property type="match status" value="2"/>
</dbReference>
<dbReference type="OrthoDB" id="9797653at2"/>
<evidence type="ECO:0000313" key="2">
    <source>
        <dbReference type="EMBL" id="OHV34256.1"/>
    </source>
</evidence>
<dbReference type="AlphaFoldDB" id="A0A1S1QKZ5"/>
<dbReference type="GO" id="GO:0003824">
    <property type="term" value="F:catalytic activity"/>
    <property type="evidence" value="ECO:0007669"/>
    <property type="project" value="InterPro"/>
</dbReference>
<dbReference type="EMBL" id="MBLM01000128">
    <property type="protein sequence ID" value="OHV34256.1"/>
    <property type="molecule type" value="Genomic_DNA"/>
</dbReference>
<feature type="compositionally biased region" description="Low complexity" evidence="1">
    <location>
        <begin position="353"/>
        <end position="369"/>
    </location>
</feature>
<dbReference type="PANTHER" id="PTHR48228:SF7">
    <property type="entry name" value="FATTY ACYL-COA TRANSFERASE RV3272-RELATED"/>
    <property type="match status" value="1"/>
</dbReference>
<reference evidence="3" key="1">
    <citation type="submission" date="2016-07" db="EMBL/GenBank/DDBJ databases">
        <title>Sequence Frankia sp. strain CcI1.17.</title>
        <authorList>
            <person name="Ghodhbane-Gtari F."/>
            <person name="Swanson E."/>
            <person name="Gueddou A."/>
            <person name="Morris K."/>
            <person name="Hezbri K."/>
            <person name="Ktari A."/>
            <person name="Nouioui I."/>
            <person name="Abebe-Akele F."/>
            <person name="Simpson S."/>
            <person name="Thomas K."/>
            <person name="Gtari M."/>
            <person name="Tisa L.S."/>
            <person name="Hurst S."/>
        </authorList>
    </citation>
    <scope>NUCLEOTIDE SEQUENCE [LARGE SCALE GENOMIC DNA]</scope>
    <source>
        <strain evidence="3">Cc1.17</strain>
    </source>
</reference>
<dbReference type="InterPro" id="IPR023606">
    <property type="entry name" value="CoA-Trfase_III_dom_1_sf"/>
</dbReference>
<dbReference type="Proteomes" id="UP000179627">
    <property type="component" value="Unassembled WGS sequence"/>
</dbReference>
<proteinExistence type="predicted"/>
<dbReference type="InterPro" id="IPR050509">
    <property type="entry name" value="CoA-transferase_III"/>
</dbReference>
<evidence type="ECO:0000256" key="1">
    <source>
        <dbReference type="SAM" id="MobiDB-lite"/>
    </source>
</evidence>
<evidence type="ECO:0000313" key="3">
    <source>
        <dbReference type="Proteomes" id="UP000179627"/>
    </source>
</evidence>
<organism evidence="2 3">
    <name type="scientific">Parafrankia colletiae</name>
    <dbReference type="NCBI Taxonomy" id="573497"/>
    <lineage>
        <taxon>Bacteria</taxon>
        <taxon>Bacillati</taxon>
        <taxon>Actinomycetota</taxon>
        <taxon>Actinomycetes</taxon>
        <taxon>Frankiales</taxon>
        <taxon>Frankiaceae</taxon>
        <taxon>Parafrankia</taxon>
    </lineage>
</organism>
<keyword evidence="3" id="KW-1185">Reference proteome</keyword>
<feature type="region of interest" description="Disordered" evidence="1">
    <location>
        <begin position="353"/>
        <end position="374"/>
    </location>
</feature>
<dbReference type="Pfam" id="PF02515">
    <property type="entry name" value="CoA_transf_3"/>
    <property type="match status" value="2"/>
</dbReference>
<dbReference type="SUPFAM" id="SSF89796">
    <property type="entry name" value="CoA-transferase family III (CaiB/BaiF)"/>
    <property type="match status" value="2"/>
</dbReference>
<dbReference type="Gene3D" id="3.40.50.10540">
    <property type="entry name" value="Crotonobetainyl-coa:carnitine coa-transferase, domain 1"/>
    <property type="match status" value="2"/>
</dbReference>